<dbReference type="Pfam" id="PF00061">
    <property type="entry name" value="Lipocalin"/>
    <property type="match status" value="1"/>
</dbReference>
<dbReference type="InterPro" id="IPR031259">
    <property type="entry name" value="ILBP"/>
</dbReference>
<evidence type="ECO:0000256" key="2">
    <source>
        <dbReference type="ARBA" id="ARBA00023121"/>
    </source>
</evidence>
<evidence type="ECO:0000313" key="5">
    <source>
        <dbReference type="Proteomes" id="UP001497525"/>
    </source>
</evidence>
<comment type="similarity">
    <text evidence="1">Belongs to the calycin superfamily. Fatty-acid binding protein (FABP) family.</text>
</comment>
<dbReference type="SUPFAM" id="SSF50814">
    <property type="entry name" value="Lipocalins"/>
    <property type="match status" value="1"/>
</dbReference>
<evidence type="ECO:0000259" key="3">
    <source>
        <dbReference type="Pfam" id="PF00061"/>
    </source>
</evidence>
<dbReference type="EMBL" id="CAXLJL010000267">
    <property type="protein sequence ID" value="CAL5135551.1"/>
    <property type="molecule type" value="Genomic_DNA"/>
</dbReference>
<accession>A0AAV2THH5</accession>
<protein>
    <recommendedName>
        <fullName evidence="3">Lipocalin/cytosolic fatty-acid binding domain-containing protein</fullName>
    </recommendedName>
</protein>
<evidence type="ECO:0000313" key="4">
    <source>
        <dbReference type="EMBL" id="CAL5135551.1"/>
    </source>
</evidence>
<dbReference type="Gene3D" id="2.40.128.20">
    <property type="match status" value="1"/>
</dbReference>
<sequence>MAAFFGTWKLTESNNMEAIMKELNVGFMVRKLGLVTKPVVTIKANGDDGLCMKTESAFKTSELTFKYGEEIDEETPDGRTVKTTFTKDSEFQLTQIQKHPVGDTKMVRQFDGDTMSMTVEVHGVLATRKYQRINHDS</sequence>
<comment type="caution">
    <text evidence="4">The sequence shown here is derived from an EMBL/GenBank/DDBJ whole genome shotgun (WGS) entry which is preliminary data.</text>
</comment>
<dbReference type="CDD" id="cd00742">
    <property type="entry name" value="FABP"/>
    <property type="match status" value="1"/>
</dbReference>
<dbReference type="PANTHER" id="PTHR11955">
    <property type="entry name" value="FATTY ACID BINDING PROTEIN"/>
    <property type="match status" value="1"/>
</dbReference>
<organism evidence="4 5">
    <name type="scientific">Calicophoron daubneyi</name>
    <name type="common">Rumen fluke</name>
    <name type="synonym">Paramphistomum daubneyi</name>
    <dbReference type="NCBI Taxonomy" id="300641"/>
    <lineage>
        <taxon>Eukaryota</taxon>
        <taxon>Metazoa</taxon>
        <taxon>Spiralia</taxon>
        <taxon>Lophotrochozoa</taxon>
        <taxon>Platyhelminthes</taxon>
        <taxon>Trematoda</taxon>
        <taxon>Digenea</taxon>
        <taxon>Plagiorchiida</taxon>
        <taxon>Pronocephalata</taxon>
        <taxon>Paramphistomoidea</taxon>
        <taxon>Paramphistomidae</taxon>
        <taxon>Calicophoron</taxon>
    </lineage>
</organism>
<gene>
    <name evidence="4" type="ORF">CDAUBV1_LOCUS9687</name>
</gene>
<name>A0AAV2THH5_CALDB</name>
<dbReference type="InterPro" id="IPR000566">
    <property type="entry name" value="Lipocln_cytosolic_FA-bd_dom"/>
</dbReference>
<keyword evidence="2" id="KW-0446">Lipid-binding</keyword>
<dbReference type="PRINTS" id="PR00178">
    <property type="entry name" value="FATTYACIDBP"/>
</dbReference>
<dbReference type="InterPro" id="IPR012674">
    <property type="entry name" value="Calycin"/>
</dbReference>
<dbReference type="Proteomes" id="UP001497525">
    <property type="component" value="Unassembled WGS sequence"/>
</dbReference>
<feature type="domain" description="Lipocalin/cytosolic fatty-acid binding" evidence="3">
    <location>
        <begin position="6"/>
        <end position="132"/>
    </location>
</feature>
<evidence type="ECO:0000256" key="1">
    <source>
        <dbReference type="ARBA" id="ARBA00008390"/>
    </source>
</evidence>
<dbReference type="InterPro" id="IPR000463">
    <property type="entry name" value="Fatty_acid-bd"/>
</dbReference>
<proteinExistence type="inferred from homology"/>
<reference evidence="4" key="1">
    <citation type="submission" date="2024-06" db="EMBL/GenBank/DDBJ databases">
        <authorList>
            <person name="Liu X."/>
            <person name="Lenzi L."/>
            <person name="Haldenby T S."/>
            <person name="Uol C."/>
        </authorList>
    </citation>
    <scope>NUCLEOTIDE SEQUENCE</scope>
</reference>
<dbReference type="AlphaFoldDB" id="A0AAV2THH5"/>
<dbReference type="GO" id="GO:0008289">
    <property type="term" value="F:lipid binding"/>
    <property type="evidence" value="ECO:0007669"/>
    <property type="project" value="UniProtKB-KW"/>
</dbReference>